<reference evidence="1 2" key="1">
    <citation type="submission" date="2014-06" db="EMBL/GenBank/DDBJ databases">
        <authorList>
            <person name="Ngugi D.K."/>
            <person name="Blom J."/>
            <person name="Alam I."/>
            <person name="Rashid M."/>
            <person name="Baalawi W."/>
            <person name="Zhang G."/>
            <person name="Hikmawan T."/>
            <person name="Guan Y."/>
            <person name="Antunes A."/>
            <person name="Siam R."/>
            <person name="El-Dorry H."/>
            <person name="Bajic V."/>
            <person name="Stingl U."/>
        </authorList>
    </citation>
    <scope>NUCLEOTIDE SEQUENCE [LARGE SCALE GENOMIC DNA]</scope>
    <source>
        <strain evidence="1">SCGC AAA799-B03</strain>
    </source>
</reference>
<name>A0A087S8E9_9ARCH</name>
<keyword evidence="2" id="KW-1185">Reference proteome</keyword>
<dbReference type="EMBL" id="JOTA01000006">
    <property type="protein sequence ID" value="KFM22003.1"/>
    <property type="molecule type" value="Genomic_DNA"/>
</dbReference>
<dbReference type="AlphaFoldDB" id="A0A087S8E9"/>
<organism evidence="1 2">
    <name type="scientific">Marine Group I thaumarchaeote SCGC AAA799-B03</name>
    <dbReference type="NCBI Taxonomy" id="1502289"/>
    <lineage>
        <taxon>Archaea</taxon>
        <taxon>Nitrososphaerota</taxon>
        <taxon>Marine Group I</taxon>
    </lineage>
</organism>
<evidence type="ECO:0000313" key="2">
    <source>
        <dbReference type="Proteomes" id="UP000029384"/>
    </source>
</evidence>
<feature type="non-terminal residue" evidence="1">
    <location>
        <position position="43"/>
    </location>
</feature>
<dbReference type="Proteomes" id="UP000029384">
    <property type="component" value="Unassembled WGS sequence"/>
</dbReference>
<evidence type="ECO:0000313" key="1">
    <source>
        <dbReference type="EMBL" id="KFM22003.1"/>
    </source>
</evidence>
<proteinExistence type="predicted"/>
<gene>
    <name evidence="1" type="ORF">AAA799B03_00341</name>
</gene>
<comment type="caution">
    <text evidence="1">The sequence shown here is derived from an EMBL/GenBank/DDBJ whole genome shotgun (WGS) entry which is preliminary data.</text>
</comment>
<accession>A0A087S8E9</accession>
<sequence length="43" mass="5092">MRVLQSFTFADVELIKKFIDATPRMKRSAIVESLIRQYMESKN</sequence>
<protein>
    <submittedName>
        <fullName evidence="1">Uncharacterized protein</fullName>
    </submittedName>
</protein>